<evidence type="ECO:0000313" key="2">
    <source>
        <dbReference type="Proteomes" id="UP001228643"/>
    </source>
</evidence>
<proteinExistence type="predicted"/>
<dbReference type="EMBL" id="JASCRY010000003">
    <property type="protein sequence ID" value="MDI5950273.1"/>
    <property type="molecule type" value="Genomic_DNA"/>
</dbReference>
<protein>
    <submittedName>
        <fullName evidence="1">Uncharacterized protein</fullName>
    </submittedName>
</protein>
<organism evidence="1 2">
    <name type="scientific">Flavobacterium yafengii</name>
    <dbReference type="NCBI Taxonomy" id="3041253"/>
    <lineage>
        <taxon>Bacteria</taxon>
        <taxon>Pseudomonadati</taxon>
        <taxon>Bacteroidota</taxon>
        <taxon>Flavobacteriia</taxon>
        <taxon>Flavobacteriales</taxon>
        <taxon>Flavobacteriaceae</taxon>
        <taxon>Flavobacterium</taxon>
    </lineage>
</organism>
<accession>A0AAW6TRL9</accession>
<dbReference type="Proteomes" id="UP001228643">
    <property type="component" value="Unassembled WGS sequence"/>
</dbReference>
<dbReference type="RefSeq" id="WP_282716812.1">
    <property type="nucleotide sequence ID" value="NZ_JASCRY010000003.1"/>
</dbReference>
<evidence type="ECO:0000313" key="1">
    <source>
        <dbReference type="EMBL" id="MDI5950273.1"/>
    </source>
</evidence>
<sequence>MYNNDFIEFVEKGINEFYIGTGNPNSKILIIGKESAIETHDLYSFEWYRNNAKDWKNHIENKTCEVLEYQVDEKHPLRKSWGKNTWSKYQKLSDYILEKKTENFKVDFLNHIFTSEINDSPSKTTSKADKANISSRKEILKVSEFIQNFPVIVLACSNYITNNENNREINNIFEVEYVGDEIGTKYYSAGNWYFLHYNKDKTKLVIHTRQLSTNVNNELLKDLAEIIRKHLNQYKTQPLTAV</sequence>
<reference evidence="1 2" key="1">
    <citation type="submission" date="2023-04" db="EMBL/GenBank/DDBJ databases">
        <title>Two novel species of Flavobacterium.</title>
        <authorList>
            <person name="Liu Q."/>
            <person name="Xin Y.-H."/>
        </authorList>
    </citation>
    <scope>NUCLEOTIDE SEQUENCE [LARGE SCALE GENOMIC DNA]</scope>
    <source>
        <strain evidence="1 2">LB2P87</strain>
    </source>
</reference>
<name>A0AAW6TRL9_9FLAO</name>
<comment type="caution">
    <text evidence="1">The sequence shown here is derived from an EMBL/GenBank/DDBJ whole genome shotgun (WGS) entry which is preliminary data.</text>
</comment>
<gene>
    <name evidence="1" type="ORF">QLS97_11500</name>
</gene>
<keyword evidence="2" id="KW-1185">Reference proteome</keyword>
<dbReference type="AlphaFoldDB" id="A0AAW6TRL9"/>